<dbReference type="Gene3D" id="3.40.50.720">
    <property type="entry name" value="NAD(P)-binding Rossmann-like Domain"/>
    <property type="match status" value="1"/>
</dbReference>
<protein>
    <submittedName>
        <fullName evidence="2">NAD-dependent epimerase/dehydratase</fullName>
    </submittedName>
</protein>
<accession>Q1K169</accession>
<evidence type="ECO:0000259" key="1">
    <source>
        <dbReference type="Pfam" id="PF01370"/>
    </source>
</evidence>
<reference evidence="2" key="1">
    <citation type="submission" date="2006-05" db="EMBL/GenBank/DDBJ databases">
        <title>Annotation of the draft genome assembly of Desulfuromonas acetoxidans DSM 684.</title>
        <authorList>
            <consortium name="US DOE Joint Genome Institute (JGI-ORNL)"/>
            <person name="Larimer F."/>
            <person name="Land M."/>
            <person name="Hauser L."/>
        </authorList>
    </citation>
    <scope>NUCLEOTIDE SEQUENCE [LARGE SCALE GENOMIC DNA]</scope>
    <source>
        <strain evidence="2">DSM 684</strain>
    </source>
</reference>
<reference evidence="2" key="2">
    <citation type="submission" date="2006-05" db="EMBL/GenBank/DDBJ databases">
        <title>Sequencing of the draft genome and assembly of Desulfuromonas acetoxidans DSM 684.</title>
        <authorList>
            <consortium name="US DOE Joint Genome Institute (JGI-PGF)"/>
            <person name="Copeland A."/>
            <person name="Lucas S."/>
            <person name="Lapidus A."/>
            <person name="Barry K."/>
            <person name="Detter J.C."/>
            <person name="Glavina del Rio T."/>
            <person name="Hammon N."/>
            <person name="Israni S."/>
            <person name="Dalin E."/>
            <person name="Tice H."/>
            <person name="Bruce D."/>
            <person name="Pitluck S."/>
            <person name="Richardson P."/>
        </authorList>
    </citation>
    <scope>NUCLEOTIDE SEQUENCE [LARGE SCALE GENOMIC DNA]</scope>
    <source>
        <strain evidence="2">DSM 684</strain>
    </source>
</reference>
<dbReference type="RefSeq" id="WP_005999288.1">
    <property type="nucleotide sequence ID" value="NZ_AAEW02000006.1"/>
</dbReference>
<dbReference type="PANTHER" id="PTHR43245:SF53">
    <property type="entry name" value="EPIMERASE-RELATED"/>
    <property type="match status" value="1"/>
</dbReference>
<dbReference type="EMBL" id="AAEW02000006">
    <property type="protein sequence ID" value="EAT16139.1"/>
    <property type="molecule type" value="Genomic_DNA"/>
</dbReference>
<dbReference type="OrthoDB" id="9769113at2"/>
<gene>
    <name evidence="2" type="ORF">Dace_1603</name>
</gene>
<organism evidence="2 3">
    <name type="scientific">Desulfuromonas acetoxidans (strain DSM 684 / 11070)</name>
    <dbReference type="NCBI Taxonomy" id="281689"/>
    <lineage>
        <taxon>Bacteria</taxon>
        <taxon>Pseudomonadati</taxon>
        <taxon>Thermodesulfobacteriota</taxon>
        <taxon>Desulfuromonadia</taxon>
        <taxon>Desulfuromonadales</taxon>
        <taxon>Desulfuromonadaceae</taxon>
        <taxon>Desulfuromonas</taxon>
    </lineage>
</organism>
<comment type="caution">
    <text evidence="2">The sequence shown here is derived from an EMBL/GenBank/DDBJ whole genome shotgun (WGS) entry which is preliminary data.</text>
</comment>
<dbReference type="InterPro" id="IPR050177">
    <property type="entry name" value="Lipid_A_modif_metabolic_enz"/>
</dbReference>
<dbReference type="PANTHER" id="PTHR43245">
    <property type="entry name" value="BIFUNCTIONAL POLYMYXIN RESISTANCE PROTEIN ARNA"/>
    <property type="match status" value="1"/>
</dbReference>
<dbReference type="Gene3D" id="3.90.25.10">
    <property type="entry name" value="UDP-galactose 4-epimerase, domain 1"/>
    <property type="match status" value="1"/>
</dbReference>
<dbReference type="AlphaFoldDB" id="Q1K169"/>
<dbReference type="SUPFAM" id="SSF51735">
    <property type="entry name" value="NAD(P)-binding Rossmann-fold domains"/>
    <property type="match status" value="1"/>
</dbReference>
<dbReference type="Proteomes" id="UP000005695">
    <property type="component" value="Unassembled WGS sequence"/>
</dbReference>
<sequence length="310" mass="34203">MHIIITGGAGFIGSHLTEMLLDQGHSVTVIDNFSTGKRSNLPGSSNHLTVHELDICNFEGVLNHTKGADAIVHLAAIASVQASVEAPRETHAINLDGTINMLEVARIHDISTFVFASSAAIYGNNQQLPLKEDTPPAPLTPYAVDKLGSEYYIDFYCRQFKLKTTTFRFFNVYGPRQDPSSPYSGVISILMDRAQNKRPFTVFGDGLQSRDFIFVKDLVEILCKAATQQAPSGNTINLGNGIQTTLLELLSTVESLSNHKLDTSFEEPRPGDIKHSCADNTRLRQLFSYTPKTNIAEGLKQIWDYEELTP</sequence>
<keyword evidence="3" id="KW-1185">Reference proteome</keyword>
<proteinExistence type="predicted"/>
<dbReference type="Pfam" id="PF01370">
    <property type="entry name" value="Epimerase"/>
    <property type="match status" value="1"/>
</dbReference>
<dbReference type="InterPro" id="IPR036291">
    <property type="entry name" value="NAD(P)-bd_dom_sf"/>
</dbReference>
<feature type="domain" description="NAD-dependent epimerase/dehydratase" evidence="1">
    <location>
        <begin position="3"/>
        <end position="239"/>
    </location>
</feature>
<evidence type="ECO:0000313" key="3">
    <source>
        <dbReference type="Proteomes" id="UP000005695"/>
    </source>
</evidence>
<name>Q1K169_DESA6</name>
<dbReference type="InterPro" id="IPR001509">
    <property type="entry name" value="Epimerase_deHydtase"/>
</dbReference>
<evidence type="ECO:0000313" key="2">
    <source>
        <dbReference type="EMBL" id="EAT16139.1"/>
    </source>
</evidence>